<evidence type="ECO:0000313" key="7">
    <source>
        <dbReference type="Proteomes" id="UP000564644"/>
    </source>
</evidence>
<dbReference type="PANTHER" id="PTHR30469:SF33">
    <property type="entry name" value="SLR1207 PROTEIN"/>
    <property type="match status" value="1"/>
</dbReference>
<dbReference type="Pfam" id="PF25990">
    <property type="entry name" value="Beta-barrel_YknX"/>
    <property type="match status" value="1"/>
</dbReference>
<dbReference type="InterPro" id="IPR058647">
    <property type="entry name" value="BSH_CzcB-like"/>
</dbReference>
<evidence type="ECO:0000256" key="3">
    <source>
        <dbReference type="SAM" id="MobiDB-lite"/>
    </source>
</evidence>
<feature type="coiled-coil region" evidence="2">
    <location>
        <begin position="107"/>
        <end position="168"/>
    </location>
</feature>
<dbReference type="GO" id="GO:0015562">
    <property type="term" value="F:efflux transmembrane transporter activity"/>
    <property type="evidence" value="ECO:0007669"/>
    <property type="project" value="TreeGrafter"/>
</dbReference>
<gene>
    <name evidence="6" type="ORF">H7C18_00405</name>
</gene>
<dbReference type="RefSeq" id="WP_185127030.1">
    <property type="nucleotide sequence ID" value="NZ_JACJVO010000001.1"/>
</dbReference>
<evidence type="ECO:0000256" key="1">
    <source>
        <dbReference type="ARBA" id="ARBA00009477"/>
    </source>
</evidence>
<accession>A0A7X0SGB1</accession>
<reference evidence="6 7" key="1">
    <citation type="submission" date="2020-08" db="EMBL/GenBank/DDBJ databases">
        <title>Cohnella phylogeny.</title>
        <authorList>
            <person name="Dunlap C."/>
        </authorList>
    </citation>
    <scope>NUCLEOTIDE SEQUENCE [LARGE SCALE GENOMIC DNA]</scope>
    <source>
        <strain evidence="6 7">CBP 2801</strain>
    </source>
</reference>
<comment type="caution">
    <text evidence="6">The sequence shown here is derived from an EMBL/GenBank/DDBJ whole genome shotgun (WGS) entry which is preliminary data.</text>
</comment>
<evidence type="ECO:0000259" key="4">
    <source>
        <dbReference type="Pfam" id="PF25973"/>
    </source>
</evidence>
<sequence>MKKKRWKKIVTWLVVICVLAAGGGAGYWYYNKDNTAAAAPSFQEARVTQGTITQSVTGSGSVAVSESDDAIIAEDGTVEKVSVQEGDVVKKGQVLATFEGEDVSLALNKAKLTLQQQQMSLQQAQDKWKSLKISGASDSDLEAAEMSIKSAQLNIEQTELEIQDNEDKAKAPDPLVAPIDGTITEVDIKAGDSVQARLTAFKLVNYDKLEVSISADELDITKLKVGQTANVSIEALSGQKITGTVSDISKDGTASNGVSTFPVTVTLNDIDNVLPGMSADVSIIIQQKENALIVPVDAVETVGGKYFVRVPNSGATGSSGGSGTNNKSNDAANGNGAAAGGAAGGAAKASGAGAGGAAAGAANGNGAGAGGAAGGAANGNGAGAGGFTRGSGNRSGAAGGNGQFPGRGGRTTGNASRGQGMGMMNAANGDFKMQEITVGITTDSQVEVTSGLTAGQTVLIPIIVSSGSSTTTAIKGIGAGGFGGGNFGGGGFVGGGFGGGGGGNFRRAGG</sequence>
<dbReference type="GO" id="GO:1990281">
    <property type="term" value="C:efflux pump complex"/>
    <property type="evidence" value="ECO:0007669"/>
    <property type="project" value="TreeGrafter"/>
</dbReference>
<feature type="compositionally biased region" description="Gly residues" evidence="3">
    <location>
        <begin position="397"/>
        <end position="411"/>
    </location>
</feature>
<dbReference type="SUPFAM" id="SSF111369">
    <property type="entry name" value="HlyD-like secretion proteins"/>
    <property type="match status" value="1"/>
</dbReference>
<dbReference type="NCBIfam" id="TIGR01730">
    <property type="entry name" value="RND_mfp"/>
    <property type="match status" value="1"/>
</dbReference>
<keyword evidence="7" id="KW-1185">Reference proteome</keyword>
<dbReference type="EMBL" id="JACJVO010000001">
    <property type="protein sequence ID" value="MBB6729356.1"/>
    <property type="molecule type" value="Genomic_DNA"/>
</dbReference>
<comment type="similarity">
    <text evidence="1">Belongs to the membrane fusion protein (MFP) (TC 8.A.1) family.</text>
</comment>
<dbReference type="Gene3D" id="2.40.420.20">
    <property type="match status" value="1"/>
</dbReference>
<dbReference type="PANTHER" id="PTHR30469">
    <property type="entry name" value="MULTIDRUG RESISTANCE PROTEIN MDTA"/>
    <property type="match status" value="1"/>
</dbReference>
<feature type="domain" description="YknX-like beta-barrel" evidence="5">
    <location>
        <begin position="210"/>
        <end position="283"/>
    </location>
</feature>
<evidence type="ECO:0000256" key="2">
    <source>
        <dbReference type="SAM" id="Coils"/>
    </source>
</evidence>
<name>A0A7X0SGB1_9BACL</name>
<evidence type="ECO:0000313" key="6">
    <source>
        <dbReference type="EMBL" id="MBB6729356.1"/>
    </source>
</evidence>
<keyword evidence="2" id="KW-0175">Coiled coil</keyword>
<dbReference type="AlphaFoldDB" id="A0A7X0SGB1"/>
<dbReference type="Gene3D" id="2.40.50.100">
    <property type="match status" value="1"/>
</dbReference>
<dbReference type="InterPro" id="IPR058636">
    <property type="entry name" value="Beta-barrel_YknX"/>
</dbReference>
<feature type="region of interest" description="Disordered" evidence="3">
    <location>
        <begin position="387"/>
        <end position="421"/>
    </location>
</feature>
<evidence type="ECO:0000259" key="5">
    <source>
        <dbReference type="Pfam" id="PF25990"/>
    </source>
</evidence>
<dbReference type="InterPro" id="IPR006143">
    <property type="entry name" value="RND_pump_MFP"/>
</dbReference>
<dbReference type="Gene3D" id="2.40.30.170">
    <property type="match status" value="1"/>
</dbReference>
<protein>
    <submittedName>
        <fullName evidence="6">Efflux RND transporter periplasmic adaptor subunit</fullName>
    </submittedName>
</protein>
<proteinExistence type="inferred from homology"/>
<feature type="domain" description="CzcB-like barrel-sandwich hybrid" evidence="4">
    <location>
        <begin position="75"/>
        <end position="203"/>
    </location>
</feature>
<organism evidence="6 7">
    <name type="scientific">Cohnella zeiphila</name>
    <dbReference type="NCBI Taxonomy" id="2761120"/>
    <lineage>
        <taxon>Bacteria</taxon>
        <taxon>Bacillati</taxon>
        <taxon>Bacillota</taxon>
        <taxon>Bacilli</taxon>
        <taxon>Bacillales</taxon>
        <taxon>Paenibacillaceae</taxon>
        <taxon>Cohnella</taxon>
    </lineage>
</organism>
<dbReference type="Proteomes" id="UP000564644">
    <property type="component" value="Unassembled WGS sequence"/>
</dbReference>
<dbReference type="Pfam" id="PF25973">
    <property type="entry name" value="BSH_CzcB"/>
    <property type="match status" value="1"/>
</dbReference>